<organism evidence="1 2">
    <name type="scientific">Pseudoalteromonas arctica A 37-1-2</name>
    <dbReference type="NCBI Taxonomy" id="1117313"/>
    <lineage>
        <taxon>Bacteria</taxon>
        <taxon>Pseudomonadati</taxon>
        <taxon>Pseudomonadota</taxon>
        <taxon>Gammaproteobacteria</taxon>
        <taxon>Alteromonadales</taxon>
        <taxon>Pseudoalteromonadaceae</taxon>
        <taxon>Pseudoalteromonas</taxon>
    </lineage>
</organism>
<dbReference type="Proteomes" id="UP000016505">
    <property type="component" value="Chromosome I"/>
</dbReference>
<sequence length="37" mass="4477">MFNMLINALDSKKNKADVNKIRDYFFYQIEKLCSIVY</sequence>
<dbReference type="KEGG" id="part:PARC_a1774"/>
<dbReference type="AlphaFoldDB" id="A0A290S551"/>
<protein>
    <submittedName>
        <fullName evidence="1">Uncharacterized protein</fullName>
    </submittedName>
</protein>
<reference evidence="1 2" key="1">
    <citation type="journal article" date="2012" name="J. Bacteriol.">
        <title>Genome sequences of type strains of seven species of the marine bacterium Pseudoalteromonas.</title>
        <authorList>
            <person name="Xie B.B."/>
            <person name="Shu Y.L."/>
            <person name="Qin Q.L."/>
            <person name="Rong J.C."/>
            <person name="Zhang X.Y."/>
            <person name="Chen X.L."/>
            <person name="Shi M."/>
            <person name="He H.L."/>
            <person name="Zhou B.C."/>
            <person name="Zhang Y.Z."/>
        </authorList>
    </citation>
    <scope>NUCLEOTIDE SEQUENCE [LARGE SCALE GENOMIC DNA]</scope>
    <source>
        <strain evidence="1 2">A 37-1-2</strain>
    </source>
</reference>
<name>A0A290S551_9GAMM</name>
<gene>
    <name evidence="1" type="ORF">PARC_a1774</name>
</gene>
<evidence type="ECO:0000313" key="2">
    <source>
        <dbReference type="Proteomes" id="UP000016505"/>
    </source>
</evidence>
<dbReference type="EMBL" id="CP011025">
    <property type="protein sequence ID" value="ATC86350.1"/>
    <property type="molecule type" value="Genomic_DNA"/>
</dbReference>
<evidence type="ECO:0000313" key="1">
    <source>
        <dbReference type="EMBL" id="ATC86350.1"/>
    </source>
</evidence>
<proteinExistence type="predicted"/>
<accession>A0A290S551</accession>